<feature type="coiled-coil region" evidence="1">
    <location>
        <begin position="217"/>
        <end position="248"/>
    </location>
</feature>
<dbReference type="NCBIfam" id="TIGR00996">
    <property type="entry name" value="Mtu_fam_mce"/>
    <property type="match status" value="1"/>
</dbReference>
<dbReference type="InterPro" id="IPR024516">
    <property type="entry name" value="Mce_C"/>
</dbReference>
<proteinExistence type="predicted"/>
<evidence type="ECO:0000313" key="6">
    <source>
        <dbReference type="EMBL" id="MFA1553678.1"/>
    </source>
</evidence>
<reference evidence="6 7" key="1">
    <citation type="submission" date="2023-11" db="EMBL/GenBank/DDBJ databases">
        <title>Actinomadura monticuli sp. nov., isolated from volcanic ash.</title>
        <authorList>
            <person name="Lee S.D."/>
            <person name="Yang H."/>
            <person name="Kim I.S."/>
        </authorList>
    </citation>
    <scope>NUCLEOTIDE SEQUENCE [LARGE SCALE GENOMIC DNA]</scope>
    <source>
        <strain evidence="6 7">DSM 45346</strain>
    </source>
</reference>
<evidence type="ECO:0000256" key="1">
    <source>
        <dbReference type="SAM" id="Coils"/>
    </source>
</evidence>
<evidence type="ECO:0000256" key="2">
    <source>
        <dbReference type="SAM" id="MobiDB-lite"/>
    </source>
</evidence>
<feature type="compositionally biased region" description="Pro residues" evidence="2">
    <location>
        <begin position="338"/>
        <end position="354"/>
    </location>
</feature>
<dbReference type="PANTHER" id="PTHR33371">
    <property type="entry name" value="INTERMEMBRANE PHOSPHOLIPID TRANSPORT SYSTEM BINDING PROTEIN MLAD-RELATED"/>
    <property type="match status" value="1"/>
</dbReference>
<evidence type="ECO:0000259" key="5">
    <source>
        <dbReference type="Pfam" id="PF11887"/>
    </source>
</evidence>
<dbReference type="RefSeq" id="WP_371940067.1">
    <property type="nucleotide sequence ID" value="NZ_JAXCEH010000003.1"/>
</dbReference>
<comment type="caution">
    <text evidence="6">The sequence shown here is derived from an EMBL/GenBank/DDBJ whole genome shotgun (WGS) entry which is preliminary data.</text>
</comment>
<feature type="region of interest" description="Disordered" evidence="2">
    <location>
        <begin position="333"/>
        <end position="361"/>
    </location>
</feature>
<name>A0ABV4QVH3_9ACTN</name>
<keyword evidence="3" id="KW-0812">Transmembrane</keyword>
<dbReference type="PANTHER" id="PTHR33371:SF18">
    <property type="entry name" value="MCE-FAMILY PROTEIN MCE3C"/>
    <property type="match status" value="1"/>
</dbReference>
<evidence type="ECO:0000259" key="4">
    <source>
        <dbReference type="Pfam" id="PF02470"/>
    </source>
</evidence>
<feature type="transmembrane region" description="Helical" evidence="3">
    <location>
        <begin position="12"/>
        <end position="32"/>
    </location>
</feature>
<dbReference type="EMBL" id="JAXCEH010000003">
    <property type="protein sequence ID" value="MFA1553678.1"/>
    <property type="molecule type" value="Genomic_DNA"/>
</dbReference>
<dbReference type="Pfam" id="PF02470">
    <property type="entry name" value="MlaD"/>
    <property type="match status" value="1"/>
</dbReference>
<organism evidence="6 7">
    <name type="scientific">Actinomadura chokoriensis</name>
    <dbReference type="NCBI Taxonomy" id="454156"/>
    <lineage>
        <taxon>Bacteria</taxon>
        <taxon>Bacillati</taxon>
        <taxon>Actinomycetota</taxon>
        <taxon>Actinomycetes</taxon>
        <taxon>Streptosporangiales</taxon>
        <taxon>Thermomonosporaceae</taxon>
        <taxon>Actinomadura</taxon>
    </lineage>
</organism>
<sequence>MAGRTYRGYRTTRVTVVGVVGIAIALLLTYAYGALGLGERGYAMTGVFAGAGGLKAGDDVQVAGVRIGRVESVRPDFARGHVIVRWKVHGGIKLGPQTRADVRAANLLGGQYLKLSGPVVRPYLSSVPESRRRIPLDRTSIPYTLNQAINSSTGLVTRLDTQSIDRVLKEAAGIRLPGQKELAAMLADLDTLTTTLNKRAPEVQAIIAGSGRLTSVLASKDRQLATLLEQAEELLDVLARRRTELATALGKGSRAVGTLDQVISKHGADLRKLLDDMHDVLRNLGDGGSLKNLNIALAWLGPAALQLSQTTNSNGRWLEGSIAGIGPLQPSLLGPQPSYLPPNYPHPDVTPAPPDVTGGGN</sequence>
<keyword evidence="3" id="KW-1133">Transmembrane helix</keyword>
<accession>A0ABV4QVH3</accession>
<dbReference type="Pfam" id="PF11887">
    <property type="entry name" value="Mce4_CUP1"/>
    <property type="match status" value="1"/>
</dbReference>
<evidence type="ECO:0000313" key="7">
    <source>
        <dbReference type="Proteomes" id="UP001569904"/>
    </source>
</evidence>
<evidence type="ECO:0000256" key="3">
    <source>
        <dbReference type="SAM" id="Phobius"/>
    </source>
</evidence>
<feature type="domain" description="Mammalian cell entry C-terminal" evidence="5">
    <location>
        <begin position="133"/>
        <end position="284"/>
    </location>
</feature>
<feature type="domain" description="Mce/MlaD" evidence="4">
    <location>
        <begin position="40"/>
        <end position="116"/>
    </location>
</feature>
<keyword evidence="3" id="KW-0472">Membrane</keyword>
<keyword evidence="1" id="KW-0175">Coiled coil</keyword>
<protein>
    <submittedName>
        <fullName evidence="6">MlaD family protein</fullName>
    </submittedName>
</protein>
<keyword evidence="7" id="KW-1185">Reference proteome</keyword>
<gene>
    <name evidence="6" type="ORF">SM436_08250</name>
</gene>
<dbReference type="InterPro" id="IPR005693">
    <property type="entry name" value="Mce"/>
</dbReference>
<dbReference type="InterPro" id="IPR003399">
    <property type="entry name" value="Mce/MlaD"/>
</dbReference>
<dbReference type="InterPro" id="IPR052336">
    <property type="entry name" value="MlaD_Phospholipid_Transporter"/>
</dbReference>
<dbReference type="Proteomes" id="UP001569904">
    <property type="component" value="Unassembled WGS sequence"/>
</dbReference>